<dbReference type="EMBL" id="VFJE01000051">
    <property type="protein sequence ID" value="TPD71133.1"/>
    <property type="molecule type" value="Genomic_DNA"/>
</dbReference>
<dbReference type="CDD" id="cd07820">
    <property type="entry name" value="SRPBCC_3"/>
    <property type="match status" value="1"/>
</dbReference>
<dbReference type="SUPFAM" id="SSF55961">
    <property type="entry name" value="Bet v1-like"/>
    <property type="match status" value="1"/>
</dbReference>
<accession>A0A501QEU8</accession>
<dbReference type="Gene3D" id="3.30.530.20">
    <property type="match status" value="1"/>
</dbReference>
<gene>
    <name evidence="1" type="ORF">FJA49_04335</name>
</gene>
<sequence>MKLYAIHTTQKLPISIEKAWEFIANPKNLELITPKSMGFRTLSGDEKEMFAGQIIHYKITPILGISMQWVTEITHVQDQKFFVDEQRFGPYAFWHHKHFLKAIPGGVEMEDIVHYKLPMGVLGRLAHPFLVKPKLDEIFAFRRNKLTELFGEFKS</sequence>
<proteinExistence type="predicted"/>
<dbReference type="InterPro" id="IPR023393">
    <property type="entry name" value="START-like_dom_sf"/>
</dbReference>
<comment type="caution">
    <text evidence="1">The sequence shown here is derived from an EMBL/GenBank/DDBJ whole genome shotgun (WGS) entry which is preliminary data.</text>
</comment>
<dbReference type="OrthoDB" id="9793552at2"/>
<dbReference type="RefSeq" id="WP_139999232.1">
    <property type="nucleotide sequence ID" value="NZ_VFJE01000051.1"/>
</dbReference>
<dbReference type="AlphaFoldDB" id="A0A501QEU8"/>
<evidence type="ECO:0000313" key="2">
    <source>
        <dbReference type="Proteomes" id="UP000319175"/>
    </source>
</evidence>
<name>A0A501QEU8_9FLAO</name>
<protein>
    <submittedName>
        <fullName evidence="1">SRPBCC family protein</fullName>
    </submittedName>
</protein>
<keyword evidence="2" id="KW-1185">Reference proteome</keyword>
<reference evidence="1 2" key="1">
    <citation type="submission" date="2019-06" db="EMBL/GenBank/DDBJ databases">
        <title>Flavobacterium sp. MaA-Y11 from geoumgang.</title>
        <authorList>
            <person name="Jeong S."/>
        </authorList>
    </citation>
    <scope>NUCLEOTIDE SEQUENCE [LARGE SCALE GENOMIC DNA]</scope>
    <source>
        <strain evidence="1 2">MaA-Y11</strain>
    </source>
</reference>
<organism evidence="1 2">
    <name type="scientific">Flavobacterium microcysteis</name>
    <dbReference type="NCBI Taxonomy" id="2596891"/>
    <lineage>
        <taxon>Bacteria</taxon>
        <taxon>Pseudomonadati</taxon>
        <taxon>Bacteroidota</taxon>
        <taxon>Flavobacteriia</taxon>
        <taxon>Flavobacteriales</taxon>
        <taxon>Flavobacteriaceae</taxon>
        <taxon>Flavobacterium</taxon>
    </lineage>
</organism>
<dbReference type="Proteomes" id="UP000319175">
    <property type="component" value="Unassembled WGS sequence"/>
</dbReference>
<evidence type="ECO:0000313" key="1">
    <source>
        <dbReference type="EMBL" id="TPD71133.1"/>
    </source>
</evidence>